<protein>
    <recommendedName>
        <fullName evidence="7">Tagatose-6-phosphate kinase</fullName>
        <ecNumber evidence="7">2.7.1.144</ecNumber>
    </recommendedName>
</protein>
<keyword evidence="4 8" id="KW-0418">Kinase</keyword>
<evidence type="ECO:0000313" key="10">
    <source>
        <dbReference type="EMBL" id="AQS57630.1"/>
    </source>
</evidence>
<evidence type="ECO:0000256" key="8">
    <source>
        <dbReference type="RuleBase" id="RU369061"/>
    </source>
</evidence>
<dbReference type="InterPro" id="IPR011611">
    <property type="entry name" value="PfkB_dom"/>
</dbReference>
<dbReference type="Gene3D" id="3.40.1190.20">
    <property type="match status" value="1"/>
</dbReference>
<dbReference type="CDD" id="cd01164">
    <property type="entry name" value="FruK_PfkB_like"/>
    <property type="match status" value="1"/>
</dbReference>
<dbReference type="GO" id="GO:0016052">
    <property type="term" value="P:carbohydrate catabolic process"/>
    <property type="evidence" value="ECO:0007669"/>
    <property type="project" value="UniProtKB-ARBA"/>
</dbReference>
<comment type="similarity">
    <text evidence="1">Belongs to the carbohydrate kinase pfkB family.</text>
</comment>
<dbReference type="SUPFAM" id="SSF53613">
    <property type="entry name" value="Ribokinase-like"/>
    <property type="match status" value="1"/>
</dbReference>
<dbReference type="InterPro" id="IPR022463">
    <property type="entry name" value="1-PFruKinase"/>
</dbReference>
<organism evidence="10 11">
    <name type="scientific">Novibacillus thermophilus</name>
    <dbReference type="NCBI Taxonomy" id="1471761"/>
    <lineage>
        <taxon>Bacteria</taxon>
        <taxon>Bacillati</taxon>
        <taxon>Bacillota</taxon>
        <taxon>Bacilli</taxon>
        <taxon>Bacillales</taxon>
        <taxon>Thermoactinomycetaceae</taxon>
        <taxon>Novibacillus</taxon>
    </lineage>
</organism>
<evidence type="ECO:0000256" key="5">
    <source>
        <dbReference type="ARBA" id="ARBA00022840"/>
    </source>
</evidence>
<dbReference type="GO" id="GO:0008662">
    <property type="term" value="F:1-phosphofructokinase activity"/>
    <property type="evidence" value="ECO:0007669"/>
    <property type="project" value="UniProtKB-UniRule"/>
</dbReference>
<dbReference type="PANTHER" id="PTHR46566">
    <property type="entry name" value="1-PHOSPHOFRUCTOKINASE-RELATED"/>
    <property type="match status" value="1"/>
</dbReference>
<dbReference type="EC" id="2.7.1.144" evidence="7"/>
<keyword evidence="3 7" id="KW-0547">Nucleotide-binding</keyword>
<evidence type="ECO:0000256" key="6">
    <source>
        <dbReference type="ARBA" id="ARBA00047745"/>
    </source>
</evidence>
<comment type="function">
    <text evidence="8">Catalyzes the ATP-dependent phosphorylation of fructose-l-phosphate to fructose-l,6-bisphosphate.</text>
</comment>
<sequence>MILTVTLNVALDKYYYVPNFLPGNVNRVAKMIPTAGGKGLNVARVARTLGAPVKATGIIGGRTGDLVCDLLSDEGIEAEFLKAPIESRTCINIIDAAGESTEVLEAGDEIGEETVSLFFDHFTRLVHEADVVTLSGSALQGMPDDIYAELTAIAREAGKPTVLDTSGEKLLRGIEAAPTVIKPNRQEIEQIMGVEDAAADDLIDHCTAYVEAGVRYVVVSLGDEGALLMTRDGAWQGRPPGLEVVNTVGSGDAMVAALAVGLRSGDGPEEFLRQGIAVSAANTLTESTGHVRLEDVEKIRGRVQITPLR</sequence>
<dbReference type="KEGG" id="ntr:B0W44_16765"/>
<comment type="similarity">
    <text evidence="7">Belongs to the carbohydrate kinase PfkB family. LacC subfamily.</text>
</comment>
<name>A0A1U9KC75_9BACL</name>
<evidence type="ECO:0000256" key="3">
    <source>
        <dbReference type="ARBA" id="ARBA00022741"/>
    </source>
</evidence>
<comment type="catalytic activity">
    <reaction evidence="7">
        <text>D-tagatofuranose 6-phosphate + ATP = D-tagatofuranose 1,6-bisphosphate + ADP + H(+)</text>
        <dbReference type="Rhea" id="RHEA:12420"/>
        <dbReference type="ChEBI" id="CHEBI:15378"/>
        <dbReference type="ChEBI" id="CHEBI:30616"/>
        <dbReference type="ChEBI" id="CHEBI:58694"/>
        <dbReference type="ChEBI" id="CHEBI:58695"/>
        <dbReference type="ChEBI" id="CHEBI:456216"/>
        <dbReference type="EC" id="2.7.1.144"/>
    </reaction>
</comment>
<dbReference type="PANTHER" id="PTHR46566:SF2">
    <property type="entry name" value="ATP-DEPENDENT 6-PHOSPHOFRUCTOKINASE ISOZYME 2"/>
    <property type="match status" value="1"/>
</dbReference>
<keyword evidence="5 7" id="KW-0067">ATP-binding</keyword>
<dbReference type="STRING" id="1471761.B0W44_16765"/>
<dbReference type="InterPro" id="IPR017583">
    <property type="entry name" value="Tagatose/fructose_Pkinase"/>
</dbReference>
<dbReference type="InterPro" id="IPR002173">
    <property type="entry name" value="Carboh/pur_kinase_PfkB_CS"/>
</dbReference>
<dbReference type="UniPathway" id="UPA00704">
    <property type="reaction ID" value="UER00715"/>
</dbReference>
<dbReference type="InterPro" id="IPR029056">
    <property type="entry name" value="Ribokinase-like"/>
</dbReference>
<dbReference type="NCBIfam" id="TIGR03828">
    <property type="entry name" value="pfkB"/>
    <property type="match status" value="1"/>
</dbReference>
<evidence type="ECO:0000256" key="1">
    <source>
        <dbReference type="ARBA" id="ARBA00005380"/>
    </source>
</evidence>
<proteinExistence type="inferred from homology"/>
<evidence type="ECO:0000256" key="2">
    <source>
        <dbReference type="ARBA" id="ARBA00022679"/>
    </source>
</evidence>
<accession>A0A1U9KC75</accession>
<dbReference type="PIRSF" id="PIRSF000535">
    <property type="entry name" value="1PFK/6PFK/LacC"/>
    <property type="match status" value="1"/>
</dbReference>
<reference evidence="10 11" key="1">
    <citation type="journal article" date="2015" name="Int. J. Syst. Evol. Microbiol.">
        <title>Novibacillus thermophilus gen. nov., sp. nov., a Gram-staining-negative and moderately thermophilic member of the family Thermoactinomycetaceae.</title>
        <authorList>
            <person name="Yang G."/>
            <person name="Chen J."/>
            <person name="Zhou S."/>
        </authorList>
    </citation>
    <scope>NUCLEOTIDE SEQUENCE [LARGE SCALE GENOMIC DNA]</scope>
    <source>
        <strain evidence="10 11">SG-1</strain>
    </source>
</reference>
<comment type="pathway">
    <text evidence="7">Carbohydrate metabolism; D-tagatose 6-phosphate degradation; D-glyceraldehyde 3-phosphate and glycerone phosphate from D-tagatose 6-phosphate: step 1/2.</text>
</comment>
<keyword evidence="11" id="KW-1185">Reference proteome</keyword>
<dbReference type="GO" id="GO:0005829">
    <property type="term" value="C:cytosol"/>
    <property type="evidence" value="ECO:0007669"/>
    <property type="project" value="TreeGrafter"/>
</dbReference>
<dbReference type="OrthoDB" id="9801219at2"/>
<dbReference type="PROSITE" id="PS00584">
    <property type="entry name" value="PFKB_KINASES_2"/>
    <property type="match status" value="1"/>
</dbReference>
<dbReference type="EMBL" id="CP019699">
    <property type="protein sequence ID" value="AQS57630.1"/>
    <property type="molecule type" value="Genomic_DNA"/>
</dbReference>
<feature type="domain" description="Carbohydrate kinase PfkB" evidence="9">
    <location>
        <begin position="14"/>
        <end position="290"/>
    </location>
</feature>
<evidence type="ECO:0000259" key="9">
    <source>
        <dbReference type="Pfam" id="PF00294"/>
    </source>
</evidence>
<dbReference type="GO" id="GO:2001059">
    <property type="term" value="P:D-tagatose 6-phosphate catabolic process"/>
    <property type="evidence" value="ECO:0007669"/>
    <property type="project" value="UniProtKB-UniPathway"/>
</dbReference>
<dbReference type="Proteomes" id="UP000188603">
    <property type="component" value="Chromosome"/>
</dbReference>
<dbReference type="GO" id="GO:0009024">
    <property type="term" value="F:tagatose-6-phosphate kinase activity"/>
    <property type="evidence" value="ECO:0007669"/>
    <property type="project" value="UniProtKB-EC"/>
</dbReference>
<keyword evidence="7" id="KW-0423">Lactose metabolism</keyword>
<gene>
    <name evidence="10" type="ORF">B0W44_16765</name>
</gene>
<comment type="catalytic activity">
    <reaction evidence="6 8">
        <text>beta-D-fructose 1-phosphate + ATP = beta-D-fructose 1,6-bisphosphate + ADP + H(+)</text>
        <dbReference type="Rhea" id="RHEA:14213"/>
        <dbReference type="ChEBI" id="CHEBI:15378"/>
        <dbReference type="ChEBI" id="CHEBI:30616"/>
        <dbReference type="ChEBI" id="CHEBI:32966"/>
        <dbReference type="ChEBI" id="CHEBI:138881"/>
        <dbReference type="ChEBI" id="CHEBI:456216"/>
        <dbReference type="EC" id="2.7.1.56"/>
    </reaction>
</comment>
<dbReference type="NCBIfam" id="TIGR03168">
    <property type="entry name" value="1-PFK"/>
    <property type="match status" value="1"/>
</dbReference>
<evidence type="ECO:0000313" key="11">
    <source>
        <dbReference type="Proteomes" id="UP000188603"/>
    </source>
</evidence>
<dbReference type="GO" id="GO:0005988">
    <property type="term" value="P:lactose metabolic process"/>
    <property type="evidence" value="ECO:0007669"/>
    <property type="project" value="UniProtKB-KW"/>
</dbReference>
<dbReference type="GO" id="GO:0005524">
    <property type="term" value="F:ATP binding"/>
    <property type="evidence" value="ECO:0007669"/>
    <property type="project" value="UniProtKB-UniRule"/>
</dbReference>
<evidence type="ECO:0000256" key="4">
    <source>
        <dbReference type="ARBA" id="ARBA00022777"/>
    </source>
</evidence>
<dbReference type="GO" id="GO:0044281">
    <property type="term" value="P:small molecule metabolic process"/>
    <property type="evidence" value="ECO:0007669"/>
    <property type="project" value="UniProtKB-ARBA"/>
</dbReference>
<keyword evidence="2 7" id="KW-0808">Transferase</keyword>
<evidence type="ECO:0000256" key="7">
    <source>
        <dbReference type="PIRNR" id="PIRNR000535"/>
    </source>
</evidence>
<dbReference type="Pfam" id="PF00294">
    <property type="entry name" value="PfkB"/>
    <property type="match status" value="1"/>
</dbReference>
<dbReference type="AlphaFoldDB" id="A0A1U9KC75"/>
<dbReference type="FunFam" id="3.40.1190.20:FF:000001">
    <property type="entry name" value="Phosphofructokinase"/>
    <property type="match status" value="1"/>
</dbReference>